<reference evidence="2 3" key="1">
    <citation type="submission" date="2016-12" db="EMBL/GenBank/DDBJ databases">
        <authorList>
            <person name="Song W.-J."/>
            <person name="Kurnit D.M."/>
        </authorList>
    </citation>
    <scope>NUCLEOTIDE SEQUENCE [LARGE SCALE GENOMIC DNA]</scope>
    <source>
        <strain evidence="2 3">CECT 9026</strain>
    </source>
</reference>
<protein>
    <submittedName>
        <fullName evidence="2">Xylose isomerase-like TIM barrel</fullName>
    </submittedName>
</protein>
<dbReference type="Proteomes" id="UP000184774">
    <property type="component" value="Unassembled WGS sequence"/>
</dbReference>
<name>A0A1N6MAY3_9VIBR</name>
<dbReference type="PANTHER" id="PTHR12110:SF53">
    <property type="entry name" value="BLR5974 PROTEIN"/>
    <property type="match status" value="1"/>
</dbReference>
<dbReference type="InterPro" id="IPR036237">
    <property type="entry name" value="Xyl_isomerase-like_sf"/>
</dbReference>
<proteinExistence type="predicted"/>
<evidence type="ECO:0000313" key="3">
    <source>
        <dbReference type="Proteomes" id="UP000184774"/>
    </source>
</evidence>
<dbReference type="EMBL" id="FSSB01000033">
    <property type="protein sequence ID" value="SIO96573.1"/>
    <property type="molecule type" value="Genomic_DNA"/>
</dbReference>
<dbReference type="OrthoDB" id="3615236at2"/>
<dbReference type="GO" id="GO:0016853">
    <property type="term" value="F:isomerase activity"/>
    <property type="evidence" value="ECO:0007669"/>
    <property type="project" value="UniProtKB-KW"/>
</dbReference>
<gene>
    <name evidence="2" type="ORF">VSP9026_04376</name>
</gene>
<feature type="domain" description="Xylose isomerase-like TIM barrel" evidence="1">
    <location>
        <begin position="33"/>
        <end position="326"/>
    </location>
</feature>
<accession>A0A1N6MAY3</accession>
<dbReference type="InterPro" id="IPR013022">
    <property type="entry name" value="Xyl_isomerase-like_TIM-brl"/>
</dbReference>
<dbReference type="SUPFAM" id="SSF51658">
    <property type="entry name" value="Xylose isomerase-like"/>
    <property type="match status" value="1"/>
</dbReference>
<dbReference type="PANTHER" id="PTHR12110">
    <property type="entry name" value="HYDROXYPYRUVATE ISOMERASE"/>
    <property type="match status" value="1"/>
</dbReference>
<dbReference type="RefSeq" id="WP_074375000.1">
    <property type="nucleotide sequence ID" value="NZ_AP024907.1"/>
</dbReference>
<sequence length="339" mass="39277">MGIKTAVSLYSLQDEYMNKRMSLEDMFIYLNENSVDGFEIIPDQMLHNAPYLSEETLENWHELVKKHNVKPICADVFLNTNLYNNRELTEAECVNILIDEIKMAHKLGIKLIRLVSAIPGFVIEPLLPYAEKYDVQLALEIHAGMSLDSPATQDFIKEMQRVDSPYIGLVIDAGIFCRRMPRVFNEYNKQVLGVNPKIVDQFNSYFDKGLDGRQAFGANHQIKPEIATIATQKDMPYIMLADGYENSPYSIMDQYWKYIKHFHFKLWEMVDGEEYSIDYYGLLKYLHDKGFDGYVATEYEGNRWTLPGNSIQEKEQVAAHQDMLRRHINNIESGDSQNV</sequence>
<dbReference type="Gene3D" id="3.20.20.150">
    <property type="entry name" value="Divalent-metal-dependent TIM barrel enzymes"/>
    <property type="match status" value="1"/>
</dbReference>
<dbReference type="Pfam" id="PF01261">
    <property type="entry name" value="AP_endonuc_2"/>
    <property type="match status" value="1"/>
</dbReference>
<keyword evidence="2" id="KW-0413">Isomerase</keyword>
<evidence type="ECO:0000259" key="1">
    <source>
        <dbReference type="Pfam" id="PF01261"/>
    </source>
</evidence>
<organism evidence="2 3">
    <name type="scientific">Vibrio spartinae</name>
    <dbReference type="NCBI Taxonomy" id="1918945"/>
    <lineage>
        <taxon>Bacteria</taxon>
        <taxon>Pseudomonadati</taxon>
        <taxon>Pseudomonadota</taxon>
        <taxon>Gammaproteobacteria</taxon>
        <taxon>Vibrionales</taxon>
        <taxon>Vibrionaceae</taxon>
        <taxon>Vibrio</taxon>
    </lineage>
</organism>
<dbReference type="AlphaFoldDB" id="A0A1N6MAY3"/>
<dbReference type="InterPro" id="IPR050312">
    <property type="entry name" value="IolE/XylAMocC-like"/>
</dbReference>
<evidence type="ECO:0000313" key="2">
    <source>
        <dbReference type="EMBL" id="SIO96573.1"/>
    </source>
</evidence>